<dbReference type="Gene3D" id="3.30.70.270">
    <property type="match status" value="1"/>
</dbReference>
<protein>
    <submittedName>
        <fullName evidence="2">Putative reverse transcriptase domain-containing protein</fullName>
    </submittedName>
</protein>
<dbReference type="CDD" id="cd01647">
    <property type="entry name" value="RT_LTR"/>
    <property type="match status" value="1"/>
</dbReference>
<name>A0A699KFG3_TANCI</name>
<gene>
    <name evidence="2" type="ORF">Tci_664132</name>
</gene>
<dbReference type="PANTHER" id="PTHR24559">
    <property type="entry name" value="TRANSPOSON TY3-I GAG-POL POLYPROTEIN"/>
    <property type="match status" value="1"/>
</dbReference>
<dbReference type="InterPro" id="IPR043128">
    <property type="entry name" value="Rev_trsase/Diguanyl_cyclase"/>
</dbReference>
<evidence type="ECO:0000313" key="2">
    <source>
        <dbReference type="EMBL" id="GFA92160.1"/>
    </source>
</evidence>
<dbReference type="InterPro" id="IPR000477">
    <property type="entry name" value="RT_dom"/>
</dbReference>
<dbReference type="EMBL" id="BKCJ010514665">
    <property type="protein sequence ID" value="GFA92160.1"/>
    <property type="molecule type" value="Genomic_DNA"/>
</dbReference>
<dbReference type="AlphaFoldDB" id="A0A699KFG3"/>
<keyword evidence="2" id="KW-0808">Transferase</keyword>
<evidence type="ECO:0000259" key="1">
    <source>
        <dbReference type="Pfam" id="PF00078"/>
    </source>
</evidence>
<dbReference type="Gene3D" id="3.10.10.10">
    <property type="entry name" value="HIV Type 1 Reverse Transcriptase, subunit A, domain 1"/>
    <property type="match status" value="2"/>
</dbReference>
<sequence>TKTEKYVKKGFPIFLAHITMKEVEDKLEKKRLEDVPIVRDFPEVFPEDLSGLPPIRPVEFQIDLVPCAAPVARAPYRLAPSEMKELAKQLKELSDKGFIRPSSSPWGAPVPGAAPVARAPYRLAPSGMKDLSEQLKELSDKGFIRHSSSPWGALVLIVKKKDGSFRMCIDYRELNKLTIKNRYSPPRIDDLFDQLQGSSVYSKIDLRSGYHQLRVREEDIPKTAFRTRYGHYEFPDMPFVSEIPGRHCCNEKIVRVPSGNEMLIIRSNGSKDANES</sequence>
<dbReference type="InterPro" id="IPR053134">
    <property type="entry name" value="RNA-dir_DNA_polymerase"/>
</dbReference>
<dbReference type="PANTHER" id="PTHR24559:SF427">
    <property type="entry name" value="RNA-DIRECTED DNA POLYMERASE"/>
    <property type="match status" value="1"/>
</dbReference>
<organism evidence="2">
    <name type="scientific">Tanacetum cinerariifolium</name>
    <name type="common">Dalmatian daisy</name>
    <name type="synonym">Chrysanthemum cinerariifolium</name>
    <dbReference type="NCBI Taxonomy" id="118510"/>
    <lineage>
        <taxon>Eukaryota</taxon>
        <taxon>Viridiplantae</taxon>
        <taxon>Streptophyta</taxon>
        <taxon>Embryophyta</taxon>
        <taxon>Tracheophyta</taxon>
        <taxon>Spermatophyta</taxon>
        <taxon>Magnoliopsida</taxon>
        <taxon>eudicotyledons</taxon>
        <taxon>Gunneridae</taxon>
        <taxon>Pentapetalae</taxon>
        <taxon>asterids</taxon>
        <taxon>campanulids</taxon>
        <taxon>Asterales</taxon>
        <taxon>Asteraceae</taxon>
        <taxon>Asteroideae</taxon>
        <taxon>Anthemideae</taxon>
        <taxon>Anthemidinae</taxon>
        <taxon>Tanacetum</taxon>
    </lineage>
</organism>
<accession>A0A699KFG3</accession>
<dbReference type="GO" id="GO:0003964">
    <property type="term" value="F:RNA-directed DNA polymerase activity"/>
    <property type="evidence" value="ECO:0007669"/>
    <property type="project" value="UniProtKB-KW"/>
</dbReference>
<feature type="non-terminal residue" evidence="2">
    <location>
        <position position="1"/>
    </location>
</feature>
<feature type="domain" description="Reverse transcriptase" evidence="1">
    <location>
        <begin position="158"/>
        <end position="233"/>
    </location>
</feature>
<dbReference type="InterPro" id="IPR043502">
    <property type="entry name" value="DNA/RNA_pol_sf"/>
</dbReference>
<keyword evidence="2" id="KW-0695">RNA-directed DNA polymerase</keyword>
<comment type="caution">
    <text evidence="2">The sequence shown here is derived from an EMBL/GenBank/DDBJ whole genome shotgun (WGS) entry which is preliminary data.</text>
</comment>
<dbReference type="Pfam" id="PF00078">
    <property type="entry name" value="RVT_1"/>
    <property type="match status" value="1"/>
</dbReference>
<keyword evidence="2" id="KW-0548">Nucleotidyltransferase</keyword>
<proteinExistence type="predicted"/>
<dbReference type="SUPFAM" id="SSF56672">
    <property type="entry name" value="DNA/RNA polymerases"/>
    <property type="match status" value="2"/>
</dbReference>
<reference evidence="2" key="1">
    <citation type="journal article" date="2019" name="Sci. Rep.">
        <title>Draft genome of Tanacetum cinerariifolium, the natural source of mosquito coil.</title>
        <authorList>
            <person name="Yamashiro T."/>
            <person name="Shiraishi A."/>
            <person name="Satake H."/>
            <person name="Nakayama K."/>
        </authorList>
    </citation>
    <scope>NUCLEOTIDE SEQUENCE</scope>
</reference>